<dbReference type="EMBL" id="BSOG01000001">
    <property type="protein sequence ID" value="GLR11568.1"/>
    <property type="molecule type" value="Genomic_DNA"/>
</dbReference>
<keyword evidence="2" id="KW-0732">Signal</keyword>
<evidence type="ECO:0000256" key="2">
    <source>
        <dbReference type="SAM" id="SignalP"/>
    </source>
</evidence>
<evidence type="ECO:0000256" key="1">
    <source>
        <dbReference type="SAM" id="MobiDB-lite"/>
    </source>
</evidence>
<organism evidence="4 5">
    <name type="scientific">Chitinimonas prasina</name>
    <dbReference type="NCBI Taxonomy" id="1434937"/>
    <lineage>
        <taxon>Bacteria</taxon>
        <taxon>Pseudomonadati</taxon>
        <taxon>Pseudomonadota</taxon>
        <taxon>Betaproteobacteria</taxon>
        <taxon>Neisseriales</taxon>
        <taxon>Chitinibacteraceae</taxon>
        <taxon>Chitinimonas</taxon>
    </lineage>
</organism>
<feature type="region of interest" description="Disordered" evidence="1">
    <location>
        <begin position="256"/>
        <end position="292"/>
    </location>
</feature>
<reference evidence="5" key="1">
    <citation type="journal article" date="2019" name="Int. J. Syst. Evol. Microbiol.">
        <title>The Global Catalogue of Microorganisms (GCM) 10K type strain sequencing project: providing services to taxonomists for standard genome sequencing and annotation.</title>
        <authorList>
            <consortium name="The Broad Institute Genomics Platform"/>
            <consortium name="The Broad Institute Genome Sequencing Center for Infectious Disease"/>
            <person name="Wu L."/>
            <person name="Ma J."/>
        </authorList>
    </citation>
    <scope>NUCLEOTIDE SEQUENCE [LARGE SCALE GENOMIC DNA]</scope>
    <source>
        <strain evidence="5">NBRC 110044</strain>
    </source>
</reference>
<comment type="caution">
    <text evidence="4">The sequence shown here is derived from an EMBL/GenBank/DDBJ whole genome shotgun (WGS) entry which is preliminary data.</text>
</comment>
<feature type="signal peptide" evidence="2">
    <location>
        <begin position="1"/>
        <end position="19"/>
    </location>
</feature>
<gene>
    <name evidence="4" type="ORF">GCM10007907_03580</name>
</gene>
<proteinExistence type="predicted"/>
<dbReference type="InterPro" id="IPR006860">
    <property type="entry name" value="FecR"/>
</dbReference>
<accession>A0ABQ5YC05</accession>
<evidence type="ECO:0000313" key="5">
    <source>
        <dbReference type="Proteomes" id="UP001156706"/>
    </source>
</evidence>
<evidence type="ECO:0000313" key="4">
    <source>
        <dbReference type="EMBL" id="GLR11568.1"/>
    </source>
</evidence>
<dbReference type="Pfam" id="PF04773">
    <property type="entry name" value="FecR"/>
    <property type="match status" value="1"/>
</dbReference>
<evidence type="ECO:0000259" key="3">
    <source>
        <dbReference type="Pfam" id="PF04773"/>
    </source>
</evidence>
<dbReference type="PANTHER" id="PTHR38731">
    <property type="entry name" value="LIPL45-RELATED LIPOPROTEIN-RELATED"/>
    <property type="match status" value="1"/>
</dbReference>
<name>A0ABQ5YC05_9NEIS</name>
<sequence length="292" mass="32292">MAMRLFWWALLFCLATAQAAVVGRIEAAGGQYGRQDDAGASKPAMLNGVVEAGDTLITGSGGWMVLAMSDGASLTLRPNTQLRIDEYRYQAEQASESRAWLRLVRGALRSVTGLIGQSNRPSYRLATPTMTIGIRGTDHETVLQDHSADADTPAGVYEWVHEGESVMQVAGQELVVRPGESGYLPAADGALPRLLAKRPRLFERMQQFGREQGLDQILERLHDRGEGGFRARPLSPEQREHLIEQGRQAVRERIEALPPGQKPDREQVQKSVKQRLQKLERPPTLPRKRVGG</sequence>
<dbReference type="Proteomes" id="UP001156706">
    <property type="component" value="Unassembled WGS sequence"/>
</dbReference>
<keyword evidence="5" id="KW-1185">Reference proteome</keyword>
<dbReference type="PANTHER" id="PTHR38731:SF1">
    <property type="entry name" value="FECR PROTEIN DOMAIN-CONTAINING PROTEIN"/>
    <property type="match status" value="1"/>
</dbReference>
<feature type="chain" id="PRO_5045083077" description="FecR protein domain-containing protein" evidence="2">
    <location>
        <begin position="20"/>
        <end position="292"/>
    </location>
</feature>
<protein>
    <recommendedName>
        <fullName evidence="3">FecR protein domain-containing protein</fullName>
    </recommendedName>
</protein>
<feature type="domain" description="FecR protein" evidence="3">
    <location>
        <begin position="54"/>
        <end position="145"/>
    </location>
</feature>